<dbReference type="OrthoDB" id="5859699at2759"/>
<dbReference type="AlphaFoldDB" id="A0A238C295"/>
<dbReference type="InterPro" id="IPR050052">
    <property type="entry name" value="ATP-dep_Clp_protease_ClpX"/>
</dbReference>
<protein>
    <submittedName>
        <fullName evidence="1">Uncharacterized protein</fullName>
    </submittedName>
</protein>
<evidence type="ECO:0000313" key="2">
    <source>
        <dbReference type="Proteomes" id="UP000242913"/>
    </source>
</evidence>
<organism evidence="1 2">
    <name type="scientific">Onchocerca flexuosa</name>
    <dbReference type="NCBI Taxonomy" id="387005"/>
    <lineage>
        <taxon>Eukaryota</taxon>
        <taxon>Metazoa</taxon>
        <taxon>Ecdysozoa</taxon>
        <taxon>Nematoda</taxon>
        <taxon>Chromadorea</taxon>
        <taxon>Rhabditida</taxon>
        <taxon>Spirurina</taxon>
        <taxon>Spiruromorpha</taxon>
        <taxon>Filarioidea</taxon>
        <taxon>Onchocercidae</taxon>
        <taxon>Onchocerca</taxon>
    </lineage>
</organism>
<dbReference type="InterPro" id="IPR027417">
    <property type="entry name" value="P-loop_NTPase"/>
</dbReference>
<keyword evidence="2" id="KW-1185">Reference proteome</keyword>
<proteinExistence type="predicted"/>
<name>A0A238C295_9BILA</name>
<dbReference type="GO" id="GO:0051603">
    <property type="term" value="P:proteolysis involved in protein catabolic process"/>
    <property type="evidence" value="ECO:0007669"/>
    <property type="project" value="TreeGrafter"/>
</dbReference>
<evidence type="ECO:0000313" key="1">
    <source>
        <dbReference type="EMBL" id="OZC11589.1"/>
    </source>
</evidence>
<accession>A0A238C295</accession>
<dbReference type="PANTHER" id="PTHR48102">
    <property type="entry name" value="ATP-DEPENDENT CLP PROTEASE ATP-BINDING SUBUNIT CLPX-LIKE, MITOCHONDRIAL-RELATED"/>
    <property type="match status" value="1"/>
</dbReference>
<dbReference type="GO" id="GO:0005524">
    <property type="term" value="F:ATP binding"/>
    <property type="evidence" value="ECO:0007669"/>
    <property type="project" value="TreeGrafter"/>
</dbReference>
<dbReference type="EMBL" id="KZ269980">
    <property type="protein sequence ID" value="OZC11589.1"/>
    <property type="molecule type" value="Genomic_DNA"/>
</dbReference>
<dbReference type="Gene3D" id="3.40.50.300">
    <property type="entry name" value="P-loop containing nucleotide triphosphate hydrolases"/>
    <property type="match status" value="1"/>
</dbReference>
<gene>
    <name evidence="1" type="ORF">X798_01449</name>
</gene>
<dbReference type="PANTHER" id="PTHR48102:SF7">
    <property type="entry name" value="ATP-DEPENDENT CLP PROTEASE ATP-BINDING SUBUNIT CLPX-LIKE, MITOCHONDRIAL"/>
    <property type="match status" value="1"/>
</dbReference>
<dbReference type="GO" id="GO:0016887">
    <property type="term" value="F:ATP hydrolysis activity"/>
    <property type="evidence" value="ECO:0007669"/>
    <property type="project" value="TreeGrafter"/>
</dbReference>
<reference evidence="1 2" key="1">
    <citation type="submission" date="2015-12" db="EMBL/GenBank/DDBJ databases">
        <title>Draft genome of the nematode, Onchocerca flexuosa.</title>
        <authorList>
            <person name="Mitreva M."/>
        </authorList>
    </citation>
    <scope>NUCLEOTIDE SEQUENCE [LARGE SCALE GENOMIC DNA]</scope>
    <source>
        <strain evidence="1">Red Deer</strain>
    </source>
</reference>
<sequence>MTYHSMKTKVIHKRAINSRYHSVSSRNFSSKSQASSVTSLSYRCVPYPKEITSYLDQFVIGQEYAKKTLSVGVYQHYKRFSYNASLKDSESQAFHFSVLLSNLRSNSVKQKPLELVDSDKNFIL</sequence>
<dbReference type="Proteomes" id="UP000242913">
    <property type="component" value="Unassembled WGS sequence"/>
</dbReference>